<evidence type="ECO:0000313" key="2">
    <source>
        <dbReference type="Proteomes" id="UP001163835"/>
    </source>
</evidence>
<gene>
    <name evidence="1" type="ORF">F5876DRAFT_66887</name>
</gene>
<dbReference type="Proteomes" id="UP001163835">
    <property type="component" value="Unassembled WGS sequence"/>
</dbReference>
<protein>
    <submittedName>
        <fullName evidence="1">Uncharacterized protein</fullName>
    </submittedName>
</protein>
<organism evidence="1 2">
    <name type="scientific">Lentinula aff. lateritia</name>
    <dbReference type="NCBI Taxonomy" id="2804960"/>
    <lineage>
        <taxon>Eukaryota</taxon>
        <taxon>Fungi</taxon>
        <taxon>Dikarya</taxon>
        <taxon>Basidiomycota</taxon>
        <taxon>Agaricomycotina</taxon>
        <taxon>Agaricomycetes</taxon>
        <taxon>Agaricomycetidae</taxon>
        <taxon>Agaricales</taxon>
        <taxon>Marasmiineae</taxon>
        <taxon>Omphalotaceae</taxon>
        <taxon>Lentinula</taxon>
    </lineage>
</organism>
<evidence type="ECO:0000313" key="1">
    <source>
        <dbReference type="EMBL" id="KAJ3808912.1"/>
    </source>
</evidence>
<accession>A0ACC1TWF6</accession>
<dbReference type="EMBL" id="MU795190">
    <property type="protein sequence ID" value="KAJ3808912.1"/>
    <property type="molecule type" value="Genomic_DNA"/>
</dbReference>
<reference evidence="1" key="1">
    <citation type="submission" date="2022-09" db="EMBL/GenBank/DDBJ databases">
        <title>A Global Phylogenomic Analysis of the Shiitake Genus Lentinula.</title>
        <authorList>
            <consortium name="DOE Joint Genome Institute"/>
            <person name="Sierra-Patev S."/>
            <person name="Min B."/>
            <person name="Naranjo-Ortiz M."/>
            <person name="Looney B."/>
            <person name="Konkel Z."/>
            <person name="Slot J.C."/>
            <person name="Sakamoto Y."/>
            <person name="Steenwyk J.L."/>
            <person name="Rokas A."/>
            <person name="Carro J."/>
            <person name="Camarero S."/>
            <person name="Ferreira P."/>
            <person name="Molpeceres G."/>
            <person name="Ruiz-Duenas F.J."/>
            <person name="Serrano A."/>
            <person name="Henrissat B."/>
            <person name="Drula E."/>
            <person name="Hughes K.W."/>
            <person name="Mata J.L."/>
            <person name="Ishikawa N.K."/>
            <person name="Vargas-Isla R."/>
            <person name="Ushijima S."/>
            <person name="Smith C.A."/>
            <person name="Ahrendt S."/>
            <person name="Andreopoulos W."/>
            <person name="He G."/>
            <person name="Labutti K."/>
            <person name="Lipzen A."/>
            <person name="Ng V."/>
            <person name="Riley R."/>
            <person name="Sandor L."/>
            <person name="Barry K."/>
            <person name="Martinez A.T."/>
            <person name="Xiao Y."/>
            <person name="Gibbons J.G."/>
            <person name="Terashima K."/>
            <person name="Grigoriev I.V."/>
            <person name="Hibbett D.S."/>
        </authorList>
    </citation>
    <scope>NUCLEOTIDE SEQUENCE</scope>
    <source>
        <strain evidence="1">TMI1499</strain>
    </source>
</reference>
<keyword evidence="2" id="KW-1185">Reference proteome</keyword>
<sequence>MRVTELRMEDQRGAQPAAGNQSGNKGARSIFGGCDRNSGGYKEGVEECCNERDRIEPALHESFDTLTGGDGQLSREIDEKVFRVEDPHLVLGSLLKRMPGLDGIYSQLSELTENKKLSSSILPLAFS</sequence>
<proteinExistence type="predicted"/>
<name>A0ACC1TWF6_9AGAR</name>
<comment type="caution">
    <text evidence="1">The sequence shown here is derived from an EMBL/GenBank/DDBJ whole genome shotgun (WGS) entry which is preliminary data.</text>
</comment>